<dbReference type="Pfam" id="PF25954">
    <property type="entry name" value="Beta-barrel_RND_2"/>
    <property type="match status" value="1"/>
</dbReference>
<dbReference type="PROSITE" id="PS51257">
    <property type="entry name" value="PROKAR_LIPOPROTEIN"/>
    <property type="match status" value="1"/>
</dbReference>
<dbReference type="Gene3D" id="2.40.30.170">
    <property type="match status" value="1"/>
</dbReference>
<name>A0A179D4E6_9BACT</name>
<dbReference type="OrthoDB" id="9777308at2"/>
<dbReference type="SUPFAM" id="SSF111369">
    <property type="entry name" value="HlyD-like secretion proteins"/>
    <property type="match status" value="1"/>
</dbReference>
<feature type="domain" description="Multidrug resistance protein MdtA-like barrel-sandwich hybrid" evidence="4">
    <location>
        <begin position="62"/>
        <end position="211"/>
    </location>
</feature>
<dbReference type="InterPro" id="IPR006143">
    <property type="entry name" value="RND_pump_MFP"/>
</dbReference>
<dbReference type="AlphaFoldDB" id="A0A179D4E6"/>
<keyword evidence="2" id="KW-0175">Coiled coil</keyword>
<gene>
    <name evidence="6" type="ORF">TDIS_1132</name>
</gene>
<evidence type="ECO:0000259" key="3">
    <source>
        <dbReference type="Pfam" id="PF25876"/>
    </source>
</evidence>
<dbReference type="Proteomes" id="UP000078390">
    <property type="component" value="Unassembled WGS sequence"/>
</dbReference>
<dbReference type="GO" id="GO:1990281">
    <property type="term" value="C:efflux pump complex"/>
    <property type="evidence" value="ECO:0007669"/>
    <property type="project" value="TreeGrafter"/>
</dbReference>
<proteinExistence type="inferred from homology"/>
<organism evidence="6 7">
    <name type="scientific">Thermosulfurimonas dismutans</name>
    <dbReference type="NCBI Taxonomy" id="999894"/>
    <lineage>
        <taxon>Bacteria</taxon>
        <taxon>Pseudomonadati</taxon>
        <taxon>Thermodesulfobacteriota</taxon>
        <taxon>Thermodesulfobacteria</taxon>
        <taxon>Thermodesulfobacteriales</taxon>
        <taxon>Thermodesulfobacteriaceae</taxon>
        <taxon>Thermosulfurimonas</taxon>
    </lineage>
</organism>
<dbReference type="GO" id="GO:0015562">
    <property type="term" value="F:efflux transmembrane transporter activity"/>
    <property type="evidence" value="ECO:0007669"/>
    <property type="project" value="TreeGrafter"/>
</dbReference>
<comment type="caution">
    <text evidence="6">The sequence shown here is derived from an EMBL/GenBank/DDBJ whole genome shotgun (WGS) entry which is preliminary data.</text>
</comment>
<dbReference type="Pfam" id="PF25876">
    <property type="entry name" value="HH_MFP_RND"/>
    <property type="match status" value="1"/>
</dbReference>
<dbReference type="Pfam" id="PF25917">
    <property type="entry name" value="BSH_RND"/>
    <property type="match status" value="1"/>
</dbReference>
<feature type="domain" description="Multidrug resistance protein MdtA-like alpha-helical hairpin" evidence="3">
    <location>
        <begin position="111"/>
        <end position="184"/>
    </location>
</feature>
<dbReference type="PANTHER" id="PTHR30469">
    <property type="entry name" value="MULTIDRUG RESISTANCE PROTEIN MDTA"/>
    <property type="match status" value="1"/>
</dbReference>
<dbReference type="NCBIfam" id="TIGR01730">
    <property type="entry name" value="RND_mfp"/>
    <property type="match status" value="1"/>
</dbReference>
<dbReference type="InterPro" id="IPR058624">
    <property type="entry name" value="MdtA-like_HH"/>
</dbReference>
<evidence type="ECO:0000256" key="1">
    <source>
        <dbReference type="ARBA" id="ARBA00009477"/>
    </source>
</evidence>
<dbReference type="Gene3D" id="1.10.287.470">
    <property type="entry name" value="Helix hairpin bin"/>
    <property type="match status" value="1"/>
</dbReference>
<evidence type="ECO:0000259" key="4">
    <source>
        <dbReference type="Pfam" id="PF25917"/>
    </source>
</evidence>
<dbReference type="STRING" id="999894.TDIS_1132"/>
<feature type="coiled-coil region" evidence="2">
    <location>
        <begin position="108"/>
        <end position="180"/>
    </location>
</feature>
<evidence type="ECO:0000259" key="5">
    <source>
        <dbReference type="Pfam" id="PF25954"/>
    </source>
</evidence>
<evidence type="ECO:0000256" key="2">
    <source>
        <dbReference type="SAM" id="Coils"/>
    </source>
</evidence>
<evidence type="ECO:0000313" key="6">
    <source>
        <dbReference type="EMBL" id="OAQ20843.1"/>
    </source>
</evidence>
<dbReference type="PANTHER" id="PTHR30469:SF15">
    <property type="entry name" value="HLYD FAMILY OF SECRETION PROTEINS"/>
    <property type="match status" value="1"/>
</dbReference>
<keyword evidence="7" id="KW-1185">Reference proteome</keyword>
<dbReference type="EMBL" id="LWLG01000006">
    <property type="protein sequence ID" value="OAQ20843.1"/>
    <property type="molecule type" value="Genomic_DNA"/>
</dbReference>
<protein>
    <submittedName>
        <fullName evidence="6">Efflux transporter, RND family, MFP subunit, AcrA/E family</fullName>
    </submittedName>
</protein>
<evidence type="ECO:0000313" key="7">
    <source>
        <dbReference type="Proteomes" id="UP000078390"/>
    </source>
</evidence>
<reference evidence="6 7" key="1">
    <citation type="submission" date="2016-04" db="EMBL/GenBank/DDBJ databases">
        <title>Genome analysis of Thermosulfurimonas dismutans, the first thermophilic sulfur-disproportionating bacterium of the phylum Thermodesulfobacteria.</title>
        <authorList>
            <person name="Mardanov A.V."/>
            <person name="Beletsky A.V."/>
            <person name="Kadnikov V.V."/>
            <person name="Slobodkin A.I."/>
            <person name="Ravin N.V."/>
        </authorList>
    </citation>
    <scope>NUCLEOTIDE SEQUENCE [LARGE SCALE GENOMIC DNA]</scope>
    <source>
        <strain evidence="6 7">S95</strain>
    </source>
</reference>
<dbReference type="Gene3D" id="2.40.50.100">
    <property type="match status" value="1"/>
</dbReference>
<dbReference type="PRINTS" id="PR01490">
    <property type="entry name" value="RTXTOXIND"/>
</dbReference>
<dbReference type="InterPro" id="IPR058625">
    <property type="entry name" value="MdtA-like_BSH"/>
</dbReference>
<sequence>MKIFKWLVPIFLVVFLSACGHRESETERPKGRTIKAELYTTSTVEISLLRELPGTVEAKVRAKLSSKVAGFLKEIRVEEGDRVKKGDLLLRIEDRDIRDKIRALRAGILAAQKDLAEVSARLAFARAEFERYRKLFEEEAVTAQEFEAKKSEYEALSARKGALSARIKELRARLSEAESLLPYTTIRSPFDGQVLRKWVDTGSFVNPGQPLLEIEDTTSGRRVVFHPEETLFSTIKPGLEVFVRFPAKGKALRVWITEVVPEVDPQTRTFTAKADLPKNYQVLSGNYVQVFVPTGKTSRILVPKTALINRGGFYGVFVADKSGVLHFRVIRIGKTFYQEGANFLPVCLKTDCKAYVEVLSGLHPGEKVVVKPPEGVREGDRIAEGA</sequence>
<dbReference type="InterPro" id="IPR058792">
    <property type="entry name" value="Beta-barrel_RND_2"/>
</dbReference>
<comment type="similarity">
    <text evidence="1">Belongs to the membrane fusion protein (MFP) (TC 8.A.1) family.</text>
</comment>
<dbReference type="Gene3D" id="2.40.420.20">
    <property type="match status" value="1"/>
</dbReference>
<accession>A0A179D4E6</accession>
<feature type="domain" description="CusB-like beta-barrel" evidence="5">
    <location>
        <begin position="229"/>
        <end position="283"/>
    </location>
</feature>
<dbReference type="RefSeq" id="WP_068670207.1">
    <property type="nucleotide sequence ID" value="NZ_LWLG01000006.1"/>
</dbReference>